<gene>
    <name evidence="2" type="ORF">F1C09_02140</name>
</gene>
<dbReference type="Gene3D" id="1.20.120.1870">
    <property type="entry name" value="Fic/DOC protein, Fido domain"/>
    <property type="match status" value="1"/>
</dbReference>
<dbReference type="AlphaFoldDB" id="A0A5M9Z526"/>
<accession>A0A5M9Z526</accession>
<dbReference type="EMBL" id="VUAV01000007">
    <property type="protein sequence ID" value="KAA8813401.1"/>
    <property type="molecule type" value="Genomic_DNA"/>
</dbReference>
<sequence length="136" mass="15838">MKINYLTEKDILVINARVIQREGATGQKPPHVRDAEALHFLIAQPKQTSFGQELYPSFAEKAGILLIKLVKKHVFEDANKRTTAIAFLLFLRRNSYELTCDWQDLANQILKIAQIDDNELNYQEIYQWINQVIHEN</sequence>
<dbReference type="RefSeq" id="WP_057726342.1">
    <property type="nucleotide sequence ID" value="NZ_CP072197.1"/>
</dbReference>
<comment type="caution">
    <text evidence="2">The sequence shown here is derived from an EMBL/GenBank/DDBJ whole genome shotgun (WGS) entry which is preliminary data.</text>
</comment>
<dbReference type="InterPro" id="IPR006440">
    <property type="entry name" value="Doc"/>
</dbReference>
<evidence type="ECO:0000259" key="1">
    <source>
        <dbReference type="PROSITE" id="PS51459"/>
    </source>
</evidence>
<dbReference type="GO" id="GO:0016301">
    <property type="term" value="F:kinase activity"/>
    <property type="evidence" value="ECO:0007669"/>
    <property type="project" value="InterPro"/>
</dbReference>
<dbReference type="NCBIfam" id="TIGR01550">
    <property type="entry name" value="DOC_P1"/>
    <property type="match status" value="1"/>
</dbReference>
<organism evidence="2 3">
    <name type="scientific">Lactobacillus crispatus</name>
    <dbReference type="NCBI Taxonomy" id="47770"/>
    <lineage>
        <taxon>Bacteria</taxon>
        <taxon>Bacillati</taxon>
        <taxon>Bacillota</taxon>
        <taxon>Bacilli</taxon>
        <taxon>Lactobacillales</taxon>
        <taxon>Lactobacillaceae</taxon>
        <taxon>Lactobacillus</taxon>
    </lineage>
</organism>
<dbReference type="InterPro" id="IPR036597">
    <property type="entry name" value="Fido-like_dom_sf"/>
</dbReference>
<dbReference type="InterPro" id="IPR003812">
    <property type="entry name" value="Fido"/>
</dbReference>
<dbReference type="PROSITE" id="PS51459">
    <property type="entry name" value="FIDO"/>
    <property type="match status" value="1"/>
</dbReference>
<dbReference type="Proteomes" id="UP000324504">
    <property type="component" value="Unassembled WGS sequence"/>
</dbReference>
<dbReference type="Pfam" id="PF02661">
    <property type="entry name" value="Fic"/>
    <property type="match status" value="1"/>
</dbReference>
<protein>
    <submittedName>
        <fullName evidence="2">Type II toxin-antitoxin system death-on-curing family toxin</fullName>
    </submittedName>
</protein>
<dbReference type="PANTHER" id="PTHR39426">
    <property type="entry name" value="HOMOLOGY TO DEATH-ON-CURING PROTEIN OF PHAGE P1"/>
    <property type="match status" value="1"/>
</dbReference>
<proteinExistence type="predicted"/>
<dbReference type="PANTHER" id="PTHR39426:SF1">
    <property type="entry name" value="HOMOLOGY TO DEATH-ON-CURING PROTEIN OF PHAGE P1"/>
    <property type="match status" value="1"/>
</dbReference>
<evidence type="ECO:0000313" key="2">
    <source>
        <dbReference type="EMBL" id="KAA8813401.1"/>
    </source>
</evidence>
<feature type="domain" description="Fido" evidence="1">
    <location>
        <begin position="6"/>
        <end position="131"/>
    </location>
</feature>
<dbReference type="InterPro" id="IPR053737">
    <property type="entry name" value="Type_II_TA_Toxin"/>
</dbReference>
<dbReference type="SUPFAM" id="SSF140931">
    <property type="entry name" value="Fic-like"/>
    <property type="match status" value="1"/>
</dbReference>
<evidence type="ECO:0000313" key="3">
    <source>
        <dbReference type="Proteomes" id="UP000324504"/>
    </source>
</evidence>
<reference evidence="2 3" key="1">
    <citation type="submission" date="2019-09" db="EMBL/GenBank/DDBJ databases">
        <title>Comparative analysis of L. crispatus genomes revealed niche specific adaptation to different host and body sites.</title>
        <authorList>
            <person name="Pan M."/>
            <person name="Hidalgo-Cantabrana C."/>
            <person name="Barrangou R."/>
        </authorList>
    </citation>
    <scope>NUCLEOTIDE SEQUENCE [LARGE SCALE GENOMIC DNA]</scope>
    <source>
        <strain evidence="2 3">NCK2488</strain>
    </source>
</reference>
<name>A0A5M9Z526_9LACO</name>